<dbReference type="AlphaFoldDB" id="A0A8J5ELR9"/>
<feature type="domain" description="Protein kinase" evidence="17">
    <location>
        <begin position="595"/>
        <end position="871"/>
    </location>
</feature>
<proteinExistence type="predicted"/>
<dbReference type="InterPro" id="IPR000719">
    <property type="entry name" value="Prot_kinase_dom"/>
</dbReference>
<comment type="caution">
    <text evidence="18">The sequence shown here is derived from an EMBL/GenBank/DDBJ whole genome shotgun (WGS) entry which is preliminary data.</text>
</comment>
<dbReference type="InterPro" id="IPR017441">
    <property type="entry name" value="Protein_kinase_ATP_BS"/>
</dbReference>
<keyword evidence="2" id="KW-0723">Serine/threonine-protein kinase</keyword>
<keyword evidence="4" id="KW-0808">Transferase</keyword>
<keyword evidence="13" id="KW-0325">Glycoprotein</keyword>
<evidence type="ECO:0000256" key="14">
    <source>
        <dbReference type="PROSITE-ProRule" id="PRU10141"/>
    </source>
</evidence>
<dbReference type="InterPro" id="IPR008271">
    <property type="entry name" value="Ser/Thr_kinase_AS"/>
</dbReference>
<feature type="chain" id="PRO_5035280112" description="Protein kinase domain-containing protein" evidence="16">
    <location>
        <begin position="23"/>
        <end position="927"/>
    </location>
</feature>
<keyword evidence="19" id="KW-1185">Reference proteome</keyword>
<evidence type="ECO:0000256" key="9">
    <source>
        <dbReference type="ARBA" id="ARBA00022840"/>
    </source>
</evidence>
<evidence type="ECO:0000313" key="18">
    <source>
        <dbReference type="EMBL" id="KAG6467893.1"/>
    </source>
</evidence>
<dbReference type="GO" id="GO:0005886">
    <property type="term" value="C:plasma membrane"/>
    <property type="evidence" value="ECO:0007669"/>
    <property type="project" value="TreeGrafter"/>
</dbReference>
<comment type="subcellular location">
    <subcellularLocation>
        <location evidence="1">Membrane</location>
        <topology evidence="1">Single-pass type I membrane protein</topology>
    </subcellularLocation>
</comment>
<dbReference type="SMART" id="SM00220">
    <property type="entry name" value="S_TKc"/>
    <property type="match status" value="1"/>
</dbReference>
<dbReference type="InterPro" id="IPR045274">
    <property type="entry name" value="WAK-like"/>
</dbReference>
<dbReference type="PROSITE" id="PS00108">
    <property type="entry name" value="PROTEIN_KINASE_ST"/>
    <property type="match status" value="1"/>
</dbReference>
<feature type="signal peptide" evidence="16">
    <location>
        <begin position="1"/>
        <end position="22"/>
    </location>
</feature>
<evidence type="ECO:0000256" key="1">
    <source>
        <dbReference type="ARBA" id="ARBA00004479"/>
    </source>
</evidence>
<reference evidence="18 19" key="1">
    <citation type="submission" date="2020-08" db="EMBL/GenBank/DDBJ databases">
        <title>Plant Genome Project.</title>
        <authorList>
            <person name="Zhang R.-G."/>
        </authorList>
    </citation>
    <scope>NUCLEOTIDE SEQUENCE [LARGE SCALE GENOMIC DNA]</scope>
    <source>
        <tissue evidence="18">Rhizome</tissue>
    </source>
</reference>
<dbReference type="GO" id="GO:0005509">
    <property type="term" value="F:calcium ion binding"/>
    <property type="evidence" value="ECO:0007669"/>
    <property type="project" value="InterPro"/>
</dbReference>
<evidence type="ECO:0000313" key="19">
    <source>
        <dbReference type="Proteomes" id="UP000734854"/>
    </source>
</evidence>
<dbReference type="InterPro" id="IPR049883">
    <property type="entry name" value="NOTCH1_EGF-like"/>
</dbReference>
<keyword evidence="10 15" id="KW-1133">Transmembrane helix</keyword>
<organism evidence="18 19">
    <name type="scientific">Zingiber officinale</name>
    <name type="common">Ginger</name>
    <name type="synonym">Amomum zingiber</name>
    <dbReference type="NCBI Taxonomy" id="94328"/>
    <lineage>
        <taxon>Eukaryota</taxon>
        <taxon>Viridiplantae</taxon>
        <taxon>Streptophyta</taxon>
        <taxon>Embryophyta</taxon>
        <taxon>Tracheophyta</taxon>
        <taxon>Spermatophyta</taxon>
        <taxon>Magnoliopsida</taxon>
        <taxon>Liliopsida</taxon>
        <taxon>Zingiberales</taxon>
        <taxon>Zingiberaceae</taxon>
        <taxon>Zingiber</taxon>
    </lineage>
</organism>
<keyword evidence="6 16" id="KW-0732">Signal</keyword>
<dbReference type="OrthoDB" id="4062651at2759"/>
<dbReference type="SMART" id="SM00181">
    <property type="entry name" value="EGF"/>
    <property type="match status" value="3"/>
</dbReference>
<dbReference type="CDD" id="cd14066">
    <property type="entry name" value="STKc_IRAK"/>
    <property type="match status" value="1"/>
</dbReference>
<dbReference type="GO" id="GO:0005524">
    <property type="term" value="F:ATP binding"/>
    <property type="evidence" value="ECO:0007669"/>
    <property type="project" value="UniProtKB-UniRule"/>
</dbReference>
<gene>
    <name evidence="18" type="ORF">ZIOFF_072457</name>
</gene>
<dbReference type="PROSITE" id="PS01187">
    <property type="entry name" value="EGF_CA"/>
    <property type="match status" value="1"/>
</dbReference>
<evidence type="ECO:0000256" key="10">
    <source>
        <dbReference type="ARBA" id="ARBA00022989"/>
    </source>
</evidence>
<keyword evidence="11 15" id="KW-0472">Membrane</keyword>
<dbReference type="PROSITE" id="PS50011">
    <property type="entry name" value="PROTEIN_KINASE_DOM"/>
    <property type="match status" value="1"/>
</dbReference>
<keyword evidence="12" id="KW-1015">Disulfide bond</keyword>
<feature type="transmembrane region" description="Helical" evidence="15">
    <location>
        <begin position="517"/>
        <end position="542"/>
    </location>
</feature>
<dbReference type="EMBL" id="JACMSC010000022">
    <property type="protein sequence ID" value="KAG6467893.1"/>
    <property type="molecule type" value="Genomic_DNA"/>
</dbReference>
<evidence type="ECO:0000256" key="4">
    <source>
        <dbReference type="ARBA" id="ARBA00022679"/>
    </source>
</evidence>
<dbReference type="PROSITE" id="PS00107">
    <property type="entry name" value="PROTEIN_KINASE_ATP"/>
    <property type="match status" value="1"/>
</dbReference>
<evidence type="ECO:0000256" key="7">
    <source>
        <dbReference type="ARBA" id="ARBA00022741"/>
    </source>
</evidence>
<dbReference type="GO" id="GO:0030247">
    <property type="term" value="F:polysaccharide binding"/>
    <property type="evidence" value="ECO:0007669"/>
    <property type="project" value="InterPro"/>
</dbReference>
<dbReference type="GO" id="GO:0004674">
    <property type="term" value="F:protein serine/threonine kinase activity"/>
    <property type="evidence" value="ECO:0007669"/>
    <property type="project" value="UniProtKB-KW"/>
</dbReference>
<dbReference type="FunFam" id="3.30.200.20:FF:000043">
    <property type="entry name" value="Wall-associated receptor kinase 2"/>
    <property type="match status" value="1"/>
</dbReference>
<keyword evidence="8" id="KW-0418">Kinase</keyword>
<evidence type="ECO:0000256" key="5">
    <source>
        <dbReference type="ARBA" id="ARBA00022692"/>
    </source>
</evidence>
<evidence type="ECO:0000256" key="6">
    <source>
        <dbReference type="ARBA" id="ARBA00022729"/>
    </source>
</evidence>
<dbReference type="GO" id="GO:0007166">
    <property type="term" value="P:cell surface receptor signaling pathway"/>
    <property type="evidence" value="ECO:0007669"/>
    <property type="project" value="InterPro"/>
</dbReference>
<keyword evidence="5 15" id="KW-0812">Transmembrane</keyword>
<evidence type="ECO:0000256" key="2">
    <source>
        <dbReference type="ARBA" id="ARBA00022527"/>
    </source>
</evidence>
<evidence type="ECO:0000256" key="8">
    <source>
        <dbReference type="ARBA" id="ARBA00022777"/>
    </source>
</evidence>
<dbReference type="InterPro" id="IPR000742">
    <property type="entry name" value="EGF"/>
</dbReference>
<dbReference type="Pfam" id="PF07645">
    <property type="entry name" value="EGF_CA"/>
    <property type="match status" value="1"/>
</dbReference>
<dbReference type="Pfam" id="PF00069">
    <property type="entry name" value="Pkinase"/>
    <property type="match status" value="1"/>
</dbReference>
<dbReference type="Pfam" id="PF13947">
    <property type="entry name" value="GUB_WAK_bind"/>
    <property type="match status" value="2"/>
</dbReference>
<dbReference type="InterPro" id="IPR018097">
    <property type="entry name" value="EGF_Ca-bd_CS"/>
</dbReference>
<evidence type="ECO:0000256" key="3">
    <source>
        <dbReference type="ARBA" id="ARBA00022536"/>
    </source>
</evidence>
<evidence type="ECO:0000256" key="11">
    <source>
        <dbReference type="ARBA" id="ARBA00023136"/>
    </source>
</evidence>
<protein>
    <recommendedName>
        <fullName evidence="17">Protein kinase domain-containing protein</fullName>
    </recommendedName>
</protein>
<dbReference type="SMART" id="SM00179">
    <property type="entry name" value="EGF_CA"/>
    <property type="match status" value="2"/>
</dbReference>
<dbReference type="PROSITE" id="PS00010">
    <property type="entry name" value="ASX_HYDROXYL"/>
    <property type="match status" value="1"/>
</dbReference>
<evidence type="ECO:0000256" key="16">
    <source>
        <dbReference type="SAM" id="SignalP"/>
    </source>
</evidence>
<dbReference type="CDD" id="cd00054">
    <property type="entry name" value="EGF_CA"/>
    <property type="match status" value="1"/>
</dbReference>
<evidence type="ECO:0000256" key="13">
    <source>
        <dbReference type="ARBA" id="ARBA00023180"/>
    </source>
</evidence>
<dbReference type="PANTHER" id="PTHR27005:SF283">
    <property type="entry name" value="OS02G0633066 PROTEIN"/>
    <property type="match status" value="1"/>
</dbReference>
<dbReference type="InterPro" id="IPR001881">
    <property type="entry name" value="EGF-like_Ca-bd_dom"/>
</dbReference>
<evidence type="ECO:0000259" key="17">
    <source>
        <dbReference type="PROSITE" id="PS50011"/>
    </source>
</evidence>
<dbReference type="PANTHER" id="PTHR27005">
    <property type="entry name" value="WALL-ASSOCIATED RECEPTOR KINASE-LIKE 21"/>
    <property type="match status" value="1"/>
</dbReference>
<keyword evidence="9 14" id="KW-0067">ATP-binding</keyword>
<dbReference type="InterPro" id="IPR000152">
    <property type="entry name" value="EGF-type_Asp/Asn_hydroxyl_site"/>
</dbReference>
<dbReference type="FunFam" id="1.10.510.10:FF:000084">
    <property type="entry name" value="Wall-associated receptor kinase 2"/>
    <property type="match status" value="1"/>
</dbReference>
<dbReference type="InterPro" id="IPR025287">
    <property type="entry name" value="WAK_GUB"/>
</dbReference>
<evidence type="ECO:0000256" key="12">
    <source>
        <dbReference type="ARBA" id="ARBA00023157"/>
    </source>
</evidence>
<accession>A0A8J5ELR9</accession>
<feature type="binding site" evidence="14">
    <location>
        <position position="624"/>
    </location>
    <ligand>
        <name>ATP</name>
        <dbReference type="ChEBI" id="CHEBI:30616"/>
    </ligand>
</feature>
<evidence type="ECO:0000256" key="15">
    <source>
        <dbReference type="SAM" id="Phobius"/>
    </source>
</evidence>
<sequence>MEFIGVLLLHIMLLISLEGATSWLMEHENFTLPSYCSKTCGGIQIEYPFGIGTNCSYAVGFNLTCSQDQDHPRLLLGDGNIQVRSFDMKKGLVIIESPYATLDVDAQSNNTALINLKDSPLSFGLHSTDDFGSSLGYNRLLVAGCSVTAIIVDLDTNSAMDACTTICSTTINTPTTQQRYMSTYGYCSIDLDSVRFSNLSLAIQLNRLDEKMDHMIINSTSSIIATIYDDFLTDYDDFQRFIDDRNRTGMMASLAWYFNDYSTCKEAMERTNTYACRSDKSECYDVLFEDALYTNGYNCRCSSDYVGNPYLHDGCKLDKNFTFTPAKDCQPKCGKVSISFPFGLKQGCYRDEDFALTCNETSSPPTLLFRDYYVVSNISVKEGQLEYTIDFYSGNRNSHFTSSKAQKDQTIMDWVIDKQSCKDAAKDSTTFACIYENSSCLDVKNEGYRCICKHGYDGNPYLPFPDGCQDINECNSSTKVCTGDCINTNGSFYCICPQGTSGDPVQGVCLPNKRNSLLFGVILGASIGTSLLLLCITLVIVGKKWKQRNQQKIKKRNFLRNHGLLLQQLISTSDHVEERTNIFSLEEIEKATNNFDETRVLGRGGHGTVYKGILSDQRVVAIKKSKIVKTSEIDQFINEIAILSQMNHRNVVKLLGCCLETEVPLLIYEFISNGTLSDHLHVSQDESKLSWDDRLRIASESAGALAYLHSAASMSVFHRDVKSSNILLDDTFKAKVSDFGASRFIPLDQTHIVTAIHGTFGYIDPEYYQTSQLTAKSDVYSFGIILLELLTGKKPIFSTKDGLQQNLAMNFLQATRENMLLDLIEDRVLQEGTKQEFLEISSLIEICLNLKGAKRPTMKEVEYKLQSMRKVRMKKKGVCILEGNEDVECLLSMTSHSASQLVDEISQGNTRNYSFEKELMWSQNCAR</sequence>
<keyword evidence="3" id="KW-0245">EGF-like domain</keyword>
<name>A0A8J5ELR9_ZINOF</name>
<dbReference type="Proteomes" id="UP000734854">
    <property type="component" value="Unassembled WGS sequence"/>
</dbReference>
<keyword evidence="7 14" id="KW-0547">Nucleotide-binding</keyword>